<evidence type="ECO:0000256" key="1">
    <source>
        <dbReference type="SAM" id="MobiDB-lite"/>
    </source>
</evidence>
<evidence type="ECO:0000313" key="3">
    <source>
        <dbReference type="Proteomes" id="UP000317043"/>
    </source>
</evidence>
<dbReference type="RefSeq" id="WP_142035186.1">
    <property type="nucleotide sequence ID" value="NZ_JBHTGS010000001.1"/>
</dbReference>
<protein>
    <submittedName>
        <fullName evidence="2">Uncharacterized protein</fullName>
    </submittedName>
</protein>
<accession>A0A543AS47</accession>
<comment type="caution">
    <text evidence="2">The sequence shown here is derived from an EMBL/GenBank/DDBJ whole genome shotgun (WGS) entry which is preliminary data.</text>
</comment>
<sequence length="68" mass="7767">MKHQATYRIAIRAEVLRRLAALATDTDRTYDDVLRRLMGQPPAKQSSPDLTLIDRQLTTQKEDNNVEG</sequence>
<gene>
    <name evidence="2" type="ORF">FB566_0877</name>
</gene>
<dbReference type="AlphaFoldDB" id="A0A543AS47"/>
<dbReference type="EMBL" id="VFOW01000001">
    <property type="protein sequence ID" value="TQL75376.1"/>
    <property type="molecule type" value="Genomic_DNA"/>
</dbReference>
<proteinExistence type="predicted"/>
<reference evidence="2 3" key="1">
    <citation type="submission" date="2019-06" db="EMBL/GenBank/DDBJ databases">
        <title>Sequencing the genomes of 1000 actinobacteria strains.</title>
        <authorList>
            <person name="Klenk H.-P."/>
        </authorList>
    </citation>
    <scope>NUCLEOTIDE SEQUENCE [LARGE SCALE GENOMIC DNA]</scope>
    <source>
        <strain evidence="2 3">DSM 45928</strain>
    </source>
</reference>
<name>A0A543AS47_9ACTN</name>
<keyword evidence="3" id="KW-1185">Reference proteome</keyword>
<dbReference type="InParanoid" id="A0A543AS47"/>
<feature type="region of interest" description="Disordered" evidence="1">
    <location>
        <begin position="39"/>
        <end position="68"/>
    </location>
</feature>
<dbReference type="Proteomes" id="UP000317043">
    <property type="component" value="Unassembled WGS sequence"/>
</dbReference>
<organism evidence="2 3">
    <name type="scientific">Stackebrandtia endophytica</name>
    <dbReference type="NCBI Taxonomy" id="1496996"/>
    <lineage>
        <taxon>Bacteria</taxon>
        <taxon>Bacillati</taxon>
        <taxon>Actinomycetota</taxon>
        <taxon>Actinomycetes</taxon>
        <taxon>Glycomycetales</taxon>
        <taxon>Glycomycetaceae</taxon>
        <taxon>Stackebrandtia</taxon>
    </lineage>
</organism>
<evidence type="ECO:0000313" key="2">
    <source>
        <dbReference type="EMBL" id="TQL75376.1"/>
    </source>
</evidence>